<protein>
    <recommendedName>
        <fullName evidence="2">Mandelate racemase/muconate lactonizing enzyme C-terminal domain-containing protein</fullName>
    </recommendedName>
</protein>
<dbReference type="HOGENOM" id="CLU_768661_0_0_4"/>
<dbReference type="SMART" id="SM00922">
    <property type="entry name" value="MR_MLE"/>
    <property type="match status" value="1"/>
</dbReference>
<dbReference type="PANTHER" id="PTHR48073">
    <property type="entry name" value="O-SUCCINYLBENZOATE SYNTHASE-RELATED"/>
    <property type="match status" value="1"/>
</dbReference>
<dbReference type="STRING" id="1424334.W822_02395"/>
<dbReference type="InterPro" id="IPR013342">
    <property type="entry name" value="Mandelate_racemase_C"/>
</dbReference>
<dbReference type="EMBL" id="AYXT01000001">
    <property type="protein sequence ID" value="ETF04684.1"/>
    <property type="molecule type" value="Genomic_DNA"/>
</dbReference>
<dbReference type="RefSeq" id="WP_024003547.1">
    <property type="nucleotide sequence ID" value="NZ_KI650979.1"/>
</dbReference>
<dbReference type="SFLD" id="SFLDS00001">
    <property type="entry name" value="Enolase"/>
    <property type="match status" value="1"/>
</dbReference>
<dbReference type="InterPro" id="IPR029017">
    <property type="entry name" value="Enolase-like_N"/>
</dbReference>
<keyword evidence="4" id="KW-1185">Reference proteome</keyword>
<organism evidence="3 4">
    <name type="scientific">Advenella kashmirensis W13003</name>
    <dbReference type="NCBI Taxonomy" id="1424334"/>
    <lineage>
        <taxon>Bacteria</taxon>
        <taxon>Pseudomonadati</taxon>
        <taxon>Pseudomonadota</taxon>
        <taxon>Betaproteobacteria</taxon>
        <taxon>Burkholderiales</taxon>
        <taxon>Alcaligenaceae</taxon>
    </lineage>
</organism>
<dbReference type="PANTHER" id="PTHR48073:SF2">
    <property type="entry name" value="O-SUCCINYLBENZOATE SYNTHASE"/>
    <property type="match status" value="1"/>
</dbReference>
<dbReference type="eggNOG" id="COG4948">
    <property type="taxonomic scope" value="Bacteria"/>
</dbReference>
<evidence type="ECO:0000313" key="4">
    <source>
        <dbReference type="Proteomes" id="UP000018733"/>
    </source>
</evidence>
<dbReference type="InterPro" id="IPR029065">
    <property type="entry name" value="Enolase_C-like"/>
</dbReference>
<dbReference type="PATRIC" id="fig|1424334.3.peg.478"/>
<dbReference type="AlphaFoldDB" id="V8R090"/>
<name>V8R090_9BURK</name>
<evidence type="ECO:0000259" key="2">
    <source>
        <dbReference type="SMART" id="SM00922"/>
    </source>
</evidence>
<dbReference type="Gene3D" id="3.20.20.120">
    <property type="entry name" value="Enolase-like C-terminal domain"/>
    <property type="match status" value="1"/>
</dbReference>
<gene>
    <name evidence="3" type="ORF">W822_02395</name>
</gene>
<comment type="caution">
    <text evidence="3">The sequence shown here is derived from an EMBL/GenBank/DDBJ whole genome shotgun (WGS) entry which is preliminary data.</text>
</comment>
<dbReference type="SUPFAM" id="SSF51604">
    <property type="entry name" value="Enolase C-terminal domain-like"/>
    <property type="match status" value="1"/>
</dbReference>
<dbReference type="Proteomes" id="UP000018733">
    <property type="component" value="Unassembled WGS sequence"/>
</dbReference>
<keyword evidence="1" id="KW-0479">Metal-binding</keyword>
<dbReference type="GO" id="GO:0003824">
    <property type="term" value="F:catalytic activity"/>
    <property type="evidence" value="ECO:0007669"/>
    <property type="project" value="UniProtKB-ARBA"/>
</dbReference>
<sequence>MKLAQWSLRFYRIPYFNTIHWANAVEDEGVYALLTLCNEQGQCGYAEGTLKATWSGVSPAMLQAAFRDVLMPQLDGIDLMDAEAVHQALAPIPENRLGKGMIESAAWLLRAAAHQKPLWRFENGRADIAVAWTLTRQSPARMVQDAQAQHSRYGICNFKVKGGQGFDTDRVVLRALRDALPAHCRYVVDANSHYSSNEAPAYLELLANCNVEYAEDPCPLESISLFESLQRQSPLPILIDRACTTQYDAEQFLQAGARALSTKPGRIGMGEAQRIRERAAQFGAKITVGIYAESALGTLINLQWAASCSDGLNAFPAEQTFYLGLRGSPLRLPLALVNGAIRLPERALDEDDLNLDGLAFEPGIKQ</sequence>
<reference evidence="3 4" key="1">
    <citation type="journal article" date="2014" name="Genome Announc.">
        <title>Draft Genome Sequence of Advenella kashmirensis Strain W13003, a Polycyclic Aromatic Hydrocarbon-Degrading Bacterium.</title>
        <authorList>
            <person name="Wang X."/>
            <person name="Jin D."/>
            <person name="Zhou L."/>
            <person name="Wu L."/>
            <person name="An W."/>
            <person name="Zhao L."/>
        </authorList>
    </citation>
    <scope>NUCLEOTIDE SEQUENCE [LARGE SCALE GENOMIC DNA]</scope>
    <source>
        <strain evidence="3 4">W13003</strain>
    </source>
</reference>
<dbReference type="InterPro" id="IPR036849">
    <property type="entry name" value="Enolase-like_C_sf"/>
</dbReference>
<dbReference type="SUPFAM" id="SSF54826">
    <property type="entry name" value="Enolase N-terminal domain-like"/>
    <property type="match status" value="1"/>
</dbReference>
<dbReference type="OrthoDB" id="9775391at2"/>
<dbReference type="GO" id="GO:0046872">
    <property type="term" value="F:metal ion binding"/>
    <property type="evidence" value="ECO:0007669"/>
    <property type="project" value="UniProtKB-KW"/>
</dbReference>
<accession>V8R090</accession>
<dbReference type="Gene3D" id="3.30.390.10">
    <property type="entry name" value="Enolase-like, N-terminal domain"/>
    <property type="match status" value="1"/>
</dbReference>
<dbReference type="Pfam" id="PF13378">
    <property type="entry name" value="MR_MLE_C"/>
    <property type="match status" value="1"/>
</dbReference>
<feature type="domain" description="Mandelate racemase/muconate lactonizing enzyme C-terminal" evidence="2">
    <location>
        <begin position="139"/>
        <end position="236"/>
    </location>
</feature>
<evidence type="ECO:0000256" key="1">
    <source>
        <dbReference type="ARBA" id="ARBA00022723"/>
    </source>
</evidence>
<evidence type="ECO:0000313" key="3">
    <source>
        <dbReference type="EMBL" id="ETF04684.1"/>
    </source>
</evidence>
<proteinExistence type="predicted"/>